<dbReference type="GO" id="GO:0016787">
    <property type="term" value="F:hydrolase activity"/>
    <property type="evidence" value="ECO:0007669"/>
    <property type="project" value="UniProtKB-KW"/>
</dbReference>
<evidence type="ECO:0000313" key="4">
    <source>
        <dbReference type="EMBL" id="RAL53530.1"/>
    </source>
</evidence>
<comment type="caution">
    <text evidence="4">The sequence shown here is derived from an EMBL/GenBank/DDBJ whole genome shotgun (WGS) entry which is preliminary data.</text>
</comment>
<gene>
    <name evidence="4" type="ORF">DM860_015567</name>
</gene>
<evidence type="ECO:0000259" key="3">
    <source>
        <dbReference type="Pfam" id="PF00561"/>
    </source>
</evidence>
<dbReference type="AlphaFoldDB" id="A0A328E7I2"/>
<sequence length="272" mass="30001">MVMQKSLPMNARIIGSGGEQTVILAHGYGGDQSVWDKVVPKLGESYKVVLFDWCFSGAIKDGNPQQFDAIKYSSYEAFADDLVKLLEELNSKSCVFVGHSMSGIIGCIASVKRPDLFNKLILVASSPRFINGEDYEGGFEKSDVEHMFKNIEADFEEWSSKFASLAVDPIDPHSVQKFTKCLLRMGVEIGYPLAKTVFLSDHRSVLEKVTTPCTLVTCVRDLVVPASVPLFMMNKIKGESTLEILNAEGHFPQLTAHEDFLGVVLKALHGFA</sequence>
<dbReference type="EMBL" id="NQVE01000025">
    <property type="protein sequence ID" value="RAL53530.1"/>
    <property type="molecule type" value="Genomic_DNA"/>
</dbReference>
<dbReference type="Proteomes" id="UP000249390">
    <property type="component" value="Unassembled WGS sequence"/>
</dbReference>
<keyword evidence="2" id="KW-0378">Hydrolase</keyword>
<evidence type="ECO:0000256" key="1">
    <source>
        <dbReference type="ARBA" id="ARBA00008645"/>
    </source>
</evidence>
<dbReference type="SUPFAM" id="SSF53474">
    <property type="entry name" value="alpha/beta-Hydrolases"/>
    <property type="match status" value="1"/>
</dbReference>
<dbReference type="InterPro" id="IPR029058">
    <property type="entry name" value="AB_hydrolase_fold"/>
</dbReference>
<comment type="similarity">
    <text evidence="1">Belongs to the AB hydrolase superfamily.</text>
</comment>
<dbReference type="Gene3D" id="3.40.50.1820">
    <property type="entry name" value="alpha/beta hydrolase"/>
    <property type="match status" value="1"/>
</dbReference>
<reference evidence="4 5" key="1">
    <citation type="submission" date="2018-06" db="EMBL/GenBank/DDBJ databases">
        <title>The Genome of Cuscuta australis (Dodder) Provides Insight into the Evolution of Plant Parasitism.</title>
        <authorList>
            <person name="Liu H."/>
        </authorList>
    </citation>
    <scope>NUCLEOTIDE SEQUENCE [LARGE SCALE GENOMIC DNA]</scope>
    <source>
        <strain evidence="5">cv. Yunnan</strain>
        <tissue evidence="4">Vines</tissue>
    </source>
</reference>
<protein>
    <recommendedName>
        <fullName evidence="3">AB hydrolase-1 domain-containing protein</fullName>
    </recommendedName>
</protein>
<organism evidence="4 5">
    <name type="scientific">Cuscuta australis</name>
    <dbReference type="NCBI Taxonomy" id="267555"/>
    <lineage>
        <taxon>Eukaryota</taxon>
        <taxon>Viridiplantae</taxon>
        <taxon>Streptophyta</taxon>
        <taxon>Embryophyta</taxon>
        <taxon>Tracheophyta</taxon>
        <taxon>Spermatophyta</taxon>
        <taxon>Magnoliopsida</taxon>
        <taxon>eudicotyledons</taxon>
        <taxon>Gunneridae</taxon>
        <taxon>Pentapetalae</taxon>
        <taxon>asterids</taxon>
        <taxon>lamiids</taxon>
        <taxon>Solanales</taxon>
        <taxon>Convolvulaceae</taxon>
        <taxon>Cuscuteae</taxon>
        <taxon>Cuscuta</taxon>
        <taxon>Cuscuta subgen. Grammica</taxon>
        <taxon>Cuscuta sect. Cleistogrammica</taxon>
    </lineage>
</organism>
<proteinExistence type="inferred from homology"/>
<dbReference type="FunFam" id="3.40.50.1820:FF:000042">
    <property type="entry name" value="probable strigolactone esterase DAD2"/>
    <property type="match status" value="1"/>
</dbReference>
<dbReference type="InterPro" id="IPR000073">
    <property type="entry name" value="AB_hydrolase_1"/>
</dbReference>
<evidence type="ECO:0000313" key="5">
    <source>
        <dbReference type="Proteomes" id="UP000249390"/>
    </source>
</evidence>
<dbReference type="PANTHER" id="PTHR43039">
    <property type="entry name" value="ESTERASE-RELATED"/>
    <property type="match status" value="1"/>
</dbReference>
<feature type="domain" description="AB hydrolase-1" evidence="3">
    <location>
        <begin position="21"/>
        <end position="128"/>
    </location>
</feature>
<accession>A0A328E7I2</accession>
<keyword evidence="5" id="KW-1185">Reference proteome</keyword>
<name>A0A328E7I2_9ASTE</name>
<dbReference type="Pfam" id="PF00561">
    <property type="entry name" value="Abhydrolase_1"/>
    <property type="match status" value="1"/>
</dbReference>
<evidence type="ECO:0000256" key="2">
    <source>
        <dbReference type="ARBA" id="ARBA00022801"/>
    </source>
</evidence>